<dbReference type="AlphaFoldDB" id="A0A0N4VRV7"/>
<sequence length="86" mass="9640">MFLIDCSPCYDNRPVQLFCALELTVIRINLSDYYAPDMFHQIEIGTAGWSWQDAYLLALQPLIRCTAPMNGGVVLLKDIAEVTAMA</sequence>
<gene>
    <name evidence="1" type="ORF">HPLM_LOCUS10</name>
</gene>
<reference evidence="1 2" key="2">
    <citation type="submission" date="2018-11" db="EMBL/GenBank/DDBJ databases">
        <authorList>
            <consortium name="Pathogen Informatics"/>
        </authorList>
    </citation>
    <scope>NUCLEOTIDE SEQUENCE [LARGE SCALE GENOMIC DNA]</scope>
    <source>
        <strain evidence="1 2">MHpl1</strain>
    </source>
</reference>
<evidence type="ECO:0000313" key="2">
    <source>
        <dbReference type="Proteomes" id="UP000268014"/>
    </source>
</evidence>
<dbReference type="WBParaSite" id="HPLM_0000000901-mRNA-1">
    <property type="protein sequence ID" value="HPLM_0000000901-mRNA-1"/>
    <property type="gene ID" value="HPLM_0000000901"/>
</dbReference>
<accession>A0A0N4VRV7</accession>
<reference evidence="3" key="1">
    <citation type="submission" date="2017-02" db="UniProtKB">
        <authorList>
            <consortium name="WormBaseParasite"/>
        </authorList>
    </citation>
    <scope>IDENTIFICATION</scope>
</reference>
<proteinExistence type="predicted"/>
<dbReference type="EMBL" id="UZAF01000006">
    <property type="protein sequence ID" value="VDO04061.1"/>
    <property type="molecule type" value="Genomic_DNA"/>
</dbReference>
<dbReference type="Proteomes" id="UP000268014">
    <property type="component" value="Unassembled WGS sequence"/>
</dbReference>
<protein>
    <submittedName>
        <fullName evidence="3">Methyltransferase</fullName>
    </submittedName>
</protein>
<evidence type="ECO:0000313" key="3">
    <source>
        <dbReference type="WBParaSite" id="HPLM_0000000901-mRNA-1"/>
    </source>
</evidence>
<name>A0A0N4VRV7_HAEPC</name>
<evidence type="ECO:0000313" key="1">
    <source>
        <dbReference type="EMBL" id="VDO04061.1"/>
    </source>
</evidence>
<organism evidence="3">
    <name type="scientific">Haemonchus placei</name>
    <name type="common">Barber's pole worm</name>
    <dbReference type="NCBI Taxonomy" id="6290"/>
    <lineage>
        <taxon>Eukaryota</taxon>
        <taxon>Metazoa</taxon>
        <taxon>Ecdysozoa</taxon>
        <taxon>Nematoda</taxon>
        <taxon>Chromadorea</taxon>
        <taxon>Rhabditida</taxon>
        <taxon>Rhabditina</taxon>
        <taxon>Rhabditomorpha</taxon>
        <taxon>Strongyloidea</taxon>
        <taxon>Trichostrongylidae</taxon>
        <taxon>Haemonchus</taxon>
    </lineage>
</organism>
<keyword evidence="2" id="KW-1185">Reference proteome</keyword>